<accession>A0AAW1FXK8</accession>
<feature type="region of interest" description="Disordered" evidence="1">
    <location>
        <begin position="80"/>
        <end position="167"/>
    </location>
</feature>
<dbReference type="InterPro" id="IPR026703">
    <property type="entry name" value="ERICH2"/>
</dbReference>
<evidence type="ECO:0000313" key="3">
    <source>
        <dbReference type="Proteomes" id="UP001488805"/>
    </source>
</evidence>
<proteinExistence type="predicted"/>
<feature type="region of interest" description="Disordered" evidence="1">
    <location>
        <begin position="220"/>
        <end position="268"/>
    </location>
</feature>
<feature type="compositionally biased region" description="Low complexity" evidence="1">
    <location>
        <begin position="247"/>
        <end position="262"/>
    </location>
</feature>
<evidence type="ECO:0000313" key="2">
    <source>
        <dbReference type="EMBL" id="KAK9539308.1"/>
    </source>
</evidence>
<feature type="compositionally biased region" description="Acidic residues" evidence="1">
    <location>
        <begin position="154"/>
        <end position="167"/>
    </location>
</feature>
<evidence type="ECO:0000256" key="1">
    <source>
        <dbReference type="SAM" id="MobiDB-lite"/>
    </source>
</evidence>
<reference evidence="2 3" key="1">
    <citation type="journal article" date="2024" name="Genome Biol. Evol.">
        <title>Chromosome-level genome assembly of the viviparous eelpout Zoarces viviparus.</title>
        <authorList>
            <person name="Fuhrmann N."/>
            <person name="Brasseur M.V."/>
            <person name="Bakowski C.E."/>
            <person name="Podsiadlowski L."/>
            <person name="Prost S."/>
            <person name="Krehenwinkel H."/>
            <person name="Mayer C."/>
        </authorList>
    </citation>
    <scope>NUCLEOTIDE SEQUENCE [LARGE SCALE GENOMIC DNA]</scope>
    <source>
        <strain evidence="2">NO-MEL_2022_Ind0_liver</strain>
    </source>
</reference>
<feature type="compositionally biased region" description="Acidic residues" evidence="1">
    <location>
        <begin position="222"/>
        <end position="246"/>
    </location>
</feature>
<feature type="compositionally biased region" description="Basic and acidic residues" evidence="1">
    <location>
        <begin position="116"/>
        <end position="127"/>
    </location>
</feature>
<feature type="compositionally biased region" description="Basic and acidic residues" evidence="1">
    <location>
        <begin position="88"/>
        <end position="98"/>
    </location>
</feature>
<dbReference type="EMBL" id="JBCEZU010000023">
    <property type="protein sequence ID" value="KAK9539308.1"/>
    <property type="molecule type" value="Genomic_DNA"/>
</dbReference>
<dbReference type="PANTHER" id="PTHR21520">
    <property type="entry name" value="GLUTAMATE-RICH PROTEIN 2"/>
    <property type="match status" value="1"/>
</dbReference>
<dbReference type="PANTHER" id="PTHR21520:SF2">
    <property type="entry name" value="GLUTAMATE-RICH PROTEIN 2"/>
    <property type="match status" value="1"/>
</dbReference>
<dbReference type="Proteomes" id="UP001488805">
    <property type="component" value="Unassembled WGS sequence"/>
</dbReference>
<organism evidence="2 3">
    <name type="scientific">Zoarces viviparus</name>
    <name type="common">Viviparous eelpout</name>
    <name type="synonym">Blennius viviparus</name>
    <dbReference type="NCBI Taxonomy" id="48416"/>
    <lineage>
        <taxon>Eukaryota</taxon>
        <taxon>Metazoa</taxon>
        <taxon>Chordata</taxon>
        <taxon>Craniata</taxon>
        <taxon>Vertebrata</taxon>
        <taxon>Euteleostomi</taxon>
        <taxon>Actinopterygii</taxon>
        <taxon>Neopterygii</taxon>
        <taxon>Teleostei</taxon>
        <taxon>Neoteleostei</taxon>
        <taxon>Acanthomorphata</taxon>
        <taxon>Eupercaria</taxon>
        <taxon>Perciformes</taxon>
        <taxon>Cottioidei</taxon>
        <taxon>Zoarcales</taxon>
        <taxon>Zoarcidae</taxon>
        <taxon>Zoarcinae</taxon>
        <taxon>Zoarces</taxon>
    </lineage>
</organism>
<evidence type="ECO:0008006" key="4">
    <source>
        <dbReference type="Google" id="ProtNLM"/>
    </source>
</evidence>
<comment type="caution">
    <text evidence="2">The sequence shown here is derived from an EMBL/GenBank/DDBJ whole genome shotgun (WGS) entry which is preliminary data.</text>
</comment>
<gene>
    <name evidence="2" type="ORF">VZT92_004421</name>
</gene>
<sequence>MTVTAFLIEGYKLDRLECLGKSSTGPQKQLAAEVTLARAEMYKPNDNMGENKVTDKPRRTLPAQLLHSVKVSCQETQKSGFPSVAVPDTDKFSPKESTKITPRVGDHTQSAAVPDDEVKIKDLRSVEPQDSILTGGTTHSPPPAMPLTAHEPNVEEEQTEEEDVEDEDITAPVQLIMKFLGAVVARNFVSASKLCRLLLIYEPDNPEASEFLPLILGKLLEEQEAEQSTEEEEEEEEEEDDDDEESSQSSSCSSSSCSPSSSSDDDEE</sequence>
<dbReference type="AlphaFoldDB" id="A0AAW1FXK8"/>
<keyword evidence="3" id="KW-1185">Reference proteome</keyword>
<name>A0AAW1FXK8_ZOAVI</name>
<protein>
    <recommendedName>
        <fullName evidence="4">Glutamate-rich protein 2</fullName>
    </recommendedName>
</protein>